<name>A0A8S0RKU8_OLEEU</name>
<evidence type="ECO:0000256" key="6">
    <source>
        <dbReference type="ARBA" id="ARBA00022842"/>
    </source>
</evidence>
<feature type="transmembrane region" description="Helical" evidence="8">
    <location>
        <begin position="6"/>
        <end position="26"/>
    </location>
</feature>
<keyword evidence="11" id="KW-1185">Reference proteome</keyword>
<dbReference type="GO" id="GO:0005634">
    <property type="term" value="C:nucleus"/>
    <property type="evidence" value="ECO:0007669"/>
    <property type="project" value="TreeGrafter"/>
</dbReference>
<dbReference type="AlphaFoldDB" id="A0A8S0RKU8"/>
<keyword evidence="8" id="KW-0472">Membrane</keyword>
<evidence type="ECO:0000256" key="8">
    <source>
        <dbReference type="SAM" id="Phobius"/>
    </source>
</evidence>
<dbReference type="Gene3D" id="3.90.79.10">
    <property type="entry name" value="Nucleoside Triphosphate Pyrophosphohydrolase"/>
    <property type="match status" value="1"/>
</dbReference>
<evidence type="ECO:0000256" key="2">
    <source>
        <dbReference type="ARBA" id="ARBA00001946"/>
    </source>
</evidence>
<dbReference type="EMBL" id="CACTIH010003634">
    <property type="protein sequence ID" value="CAA2979817.1"/>
    <property type="molecule type" value="Genomic_DNA"/>
</dbReference>
<organism evidence="10 11">
    <name type="scientific">Olea europaea subsp. europaea</name>
    <dbReference type="NCBI Taxonomy" id="158383"/>
    <lineage>
        <taxon>Eukaryota</taxon>
        <taxon>Viridiplantae</taxon>
        <taxon>Streptophyta</taxon>
        <taxon>Embryophyta</taxon>
        <taxon>Tracheophyta</taxon>
        <taxon>Spermatophyta</taxon>
        <taxon>Magnoliopsida</taxon>
        <taxon>eudicotyledons</taxon>
        <taxon>Gunneridae</taxon>
        <taxon>Pentapetalae</taxon>
        <taxon>asterids</taxon>
        <taxon>lamiids</taxon>
        <taxon>Lamiales</taxon>
        <taxon>Oleaceae</taxon>
        <taxon>Oleeae</taxon>
        <taxon>Olea</taxon>
    </lineage>
</organism>
<dbReference type="PROSITE" id="PS51462">
    <property type="entry name" value="NUDIX"/>
    <property type="match status" value="1"/>
</dbReference>
<evidence type="ECO:0000256" key="1">
    <source>
        <dbReference type="ARBA" id="ARBA00001936"/>
    </source>
</evidence>
<dbReference type="OrthoDB" id="2011998at2759"/>
<dbReference type="PROSITE" id="PS00893">
    <property type="entry name" value="NUDIX_BOX"/>
    <property type="match status" value="1"/>
</dbReference>
<evidence type="ECO:0000313" key="11">
    <source>
        <dbReference type="Proteomes" id="UP000594638"/>
    </source>
</evidence>
<comment type="similarity">
    <text evidence="3">Belongs to the Nudix hydrolase family.</text>
</comment>
<dbReference type="CDD" id="cd04666">
    <property type="entry name" value="NUDIX_DIPP2_like_Nudt4"/>
    <property type="match status" value="1"/>
</dbReference>
<evidence type="ECO:0000313" key="10">
    <source>
        <dbReference type="EMBL" id="CAA2979817.1"/>
    </source>
</evidence>
<feature type="domain" description="Nudix hydrolase" evidence="9">
    <location>
        <begin position="53"/>
        <end position="191"/>
    </location>
</feature>
<dbReference type="GO" id="GO:0005737">
    <property type="term" value="C:cytoplasm"/>
    <property type="evidence" value="ECO:0007669"/>
    <property type="project" value="TreeGrafter"/>
</dbReference>
<comment type="cofactor">
    <cofactor evidence="2">
        <name>Mg(2+)</name>
        <dbReference type="ChEBI" id="CHEBI:18420"/>
    </cofactor>
</comment>
<dbReference type="FunFam" id="3.90.79.10:FF:000022">
    <property type="entry name" value="Nudix hydrolase 17, mitochondrial"/>
    <property type="match status" value="1"/>
</dbReference>
<keyword evidence="5 10" id="KW-0378">Hydrolase</keyword>
<dbReference type="InterPro" id="IPR015797">
    <property type="entry name" value="NUDIX_hydrolase-like_dom_sf"/>
</dbReference>
<dbReference type="InterPro" id="IPR000086">
    <property type="entry name" value="NUDIX_hydrolase_dom"/>
</dbReference>
<keyword evidence="4" id="KW-0479">Metal-binding</keyword>
<evidence type="ECO:0000256" key="7">
    <source>
        <dbReference type="ARBA" id="ARBA00023211"/>
    </source>
</evidence>
<dbReference type="GO" id="GO:0046872">
    <property type="term" value="F:metal ion binding"/>
    <property type="evidence" value="ECO:0007669"/>
    <property type="project" value="UniProtKB-KW"/>
</dbReference>
<proteinExistence type="inferred from homology"/>
<reference evidence="10 11" key="1">
    <citation type="submission" date="2019-12" db="EMBL/GenBank/DDBJ databases">
        <authorList>
            <person name="Alioto T."/>
            <person name="Alioto T."/>
            <person name="Gomez Garrido J."/>
        </authorList>
    </citation>
    <scope>NUCLEOTIDE SEQUENCE [LARGE SCALE GENOMIC DNA]</scope>
</reference>
<evidence type="ECO:0000256" key="3">
    <source>
        <dbReference type="ARBA" id="ARBA00005582"/>
    </source>
</evidence>
<dbReference type="Pfam" id="PF00293">
    <property type="entry name" value="NUDIX"/>
    <property type="match status" value="1"/>
</dbReference>
<evidence type="ECO:0000259" key="9">
    <source>
        <dbReference type="PROSITE" id="PS51462"/>
    </source>
</evidence>
<dbReference type="PANTHER" id="PTHR12629">
    <property type="entry name" value="DIPHOSPHOINOSITOL POLYPHOSPHATE PHOSPHOHYDROLASE"/>
    <property type="match status" value="1"/>
</dbReference>
<dbReference type="GO" id="GO:0016462">
    <property type="term" value="F:pyrophosphatase activity"/>
    <property type="evidence" value="ECO:0007669"/>
    <property type="project" value="InterPro"/>
</dbReference>
<dbReference type="Proteomes" id="UP000594638">
    <property type="component" value="Unassembled WGS sequence"/>
</dbReference>
<dbReference type="Gramene" id="OE9A095440T1">
    <property type="protein sequence ID" value="OE9A095440C1"/>
    <property type="gene ID" value="OE9A095440"/>
</dbReference>
<sequence length="216" mass="25205">MPKHPAHFIGTFLYISFVFIWVYLILYQHKLIEKMVSPVPCTERLMQRYNIHGHRLVVGCIPYRYKGTHGTSVVDEDAIEVLVITSQRKGKGMLFPKGGWEKDESIIEAVLRETLEEAGVIGEVECELGKWNFKGKNNDMCYEGYMFSLLVKEELDFWPEKDVRQRKWVSVQEARKVCQYWWMKEALELFVNHITSQVTSRETECCSLSQGTKSNL</sequence>
<protein>
    <submittedName>
        <fullName evidence="10">Nudix hydrolase 18, mitochondrial-like</fullName>
    </submittedName>
</protein>
<accession>A0A8S0RKU8</accession>
<gene>
    <name evidence="10" type="ORF">OLEA9_A095440</name>
</gene>
<evidence type="ECO:0000256" key="5">
    <source>
        <dbReference type="ARBA" id="ARBA00022801"/>
    </source>
</evidence>
<dbReference type="SUPFAM" id="SSF55811">
    <property type="entry name" value="Nudix"/>
    <property type="match status" value="1"/>
</dbReference>
<keyword evidence="8" id="KW-0812">Transmembrane</keyword>
<dbReference type="InterPro" id="IPR047198">
    <property type="entry name" value="DDP-like_NUDIX"/>
</dbReference>
<comment type="cofactor">
    <cofactor evidence="1">
        <name>Mn(2+)</name>
        <dbReference type="ChEBI" id="CHEBI:29035"/>
    </cofactor>
</comment>
<comment type="caution">
    <text evidence="10">The sequence shown here is derived from an EMBL/GenBank/DDBJ whole genome shotgun (WGS) entry which is preliminary data.</text>
</comment>
<keyword evidence="6" id="KW-0460">Magnesium</keyword>
<keyword evidence="7" id="KW-0464">Manganese</keyword>
<keyword evidence="8" id="KW-1133">Transmembrane helix</keyword>
<evidence type="ECO:0000256" key="4">
    <source>
        <dbReference type="ARBA" id="ARBA00022723"/>
    </source>
</evidence>
<dbReference type="InterPro" id="IPR020084">
    <property type="entry name" value="NUDIX_hydrolase_CS"/>
</dbReference>
<dbReference type="PANTHER" id="PTHR12629:SF42">
    <property type="entry name" value="OS02G0734300 PROTEIN"/>
    <property type="match status" value="1"/>
</dbReference>